<dbReference type="PANTHER" id="PTHR30158">
    <property type="entry name" value="ACRA/E-RELATED COMPONENT OF DRUG EFFLUX TRANSPORTER"/>
    <property type="match status" value="1"/>
</dbReference>
<evidence type="ECO:0000256" key="2">
    <source>
        <dbReference type="ARBA" id="ARBA00009477"/>
    </source>
</evidence>
<dbReference type="GO" id="GO:0005886">
    <property type="term" value="C:plasma membrane"/>
    <property type="evidence" value="ECO:0007669"/>
    <property type="project" value="TreeGrafter"/>
</dbReference>
<name>A0A1T4TEG1_9HYPH</name>
<dbReference type="EMBL" id="FUWJ01000016">
    <property type="protein sequence ID" value="SKA38870.1"/>
    <property type="molecule type" value="Genomic_DNA"/>
</dbReference>
<dbReference type="InterPro" id="IPR058626">
    <property type="entry name" value="MdtA-like_b-barrel"/>
</dbReference>
<dbReference type="InterPro" id="IPR058627">
    <property type="entry name" value="MdtA-like_C"/>
</dbReference>
<dbReference type="AlphaFoldDB" id="A0A1T4TEG1"/>
<evidence type="ECO:0000259" key="6">
    <source>
        <dbReference type="Pfam" id="PF25944"/>
    </source>
</evidence>
<accession>A0A1T4TEG1</accession>
<comment type="subcellular location">
    <subcellularLocation>
        <location evidence="1">Cell envelope</location>
    </subcellularLocation>
</comment>
<organism evidence="8 9">
    <name type="scientific">Enhydrobacter aerosaccus</name>
    <dbReference type="NCBI Taxonomy" id="225324"/>
    <lineage>
        <taxon>Bacteria</taxon>
        <taxon>Pseudomonadati</taxon>
        <taxon>Pseudomonadota</taxon>
        <taxon>Alphaproteobacteria</taxon>
        <taxon>Hyphomicrobiales</taxon>
        <taxon>Enhydrobacter</taxon>
    </lineage>
</organism>
<dbReference type="SUPFAM" id="SSF111369">
    <property type="entry name" value="HlyD-like secretion proteins"/>
    <property type="match status" value="1"/>
</dbReference>
<dbReference type="OrthoDB" id="9800613at2"/>
<dbReference type="GO" id="GO:0030313">
    <property type="term" value="C:cell envelope"/>
    <property type="evidence" value="ECO:0007669"/>
    <property type="project" value="UniProtKB-SubCell"/>
</dbReference>
<keyword evidence="9" id="KW-1185">Reference proteome</keyword>
<dbReference type="Gene3D" id="1.10.287.470">
    <property type="entry name" value="Helix hairpin bin"/>
    <property type="match status" value="1"/>
</dbReference>
<protein>
    <submittedName>
        <fullName evidence="8">Membrane fusion protein, multidrug efflux system</fullName>
    </submittedName>
</protein>
<dbReference type="PANTHER" id="PTHR30158:SF24">
    <property type="entry name" value="HLYD FAMILY SECRETION PROTEIN"/>
    <property type="match status" value="1"/>
</dbReference>
<dbReference type="InterPro" id="IPR058625">
    <property type="entry name" value="MdtA-like_BSH"/>
</dbReference>
<keyword evidence="3" id="KW-0175">Coiled coil</keyword>
<evidence type="ECO:0000256" key="1">
    <source>
        <dbReference type="ARBA" id="ARBA00004196"/>
    </source>
</evidence>
<dbReference type="STRING" id="225324.SAMN02745126_06122"/>
<dbReference type="NCBIfam" id="TIGR01730">
    <property type="entry name" value="RND_mfp"/>
    <property type="match status" value="1"/>
</dbReference>
<feature type="domain" description="Multidrug resistance protein MdtA-like C-terminal permuted SH3" evidence="7">
    <location>
        <begin position="315"/>
        <end position="375"/>
    </location>
</feature>
<dbReference type="Pfam" id="PF25967">
    <property type="entry name" value="RND-MFP_C"/>
    <property type="match status" value="1"/>
</dbReference>
<gene>
    <name evidence="8" type="ORF">SAMN02745126_06122</name>
</gene>
<comment type="similarity">
    <text evidence="2">Belongs to the membrane fusion protein (MFP) (TC 8.A.1) family.</text>
</comment>
<evidence type="ECO:0000313" key="8">
    <source>
        <dbReference type="EMBL" id="SKA38870.1"/>
    </source>
</evidence>
<evidence type="ECO:0000259" key="5">
    <source>
        <dbReference type="Pfam" id="PF25917"/>
    </source>
</evidence>
<reference evidence="9" key="1">
    <citation type="submission" date="2017-02" db="EMBL/GenBank/DDBJ databases">
        <authorList>
            <person name="Varghese N."/>
            <person name="Submissions S."/>
        </authorList>
    </citation>
    <scope>NUCLEOTIDE SEQUENCE [LARGE SCALE GENOMIC DNA]</scope>
    <source>
        <strain evidence="9">ATCC 27094</strain>
    </source>
</reference>
<dbReference type="RefSeq" id="WP_139374179.1">
    <property type="nucleotide sequence ID" value="NZ_FUWJ01000016.1"/>
</dbReference>
<feature type="region of interest" description="Disordered" evidence="4">
    <location>
        <begin position="391"/>
        <end position="412"/>
    </location>
</feature>
<dbReference type="InterPro" id="IPR006143">
    <property type="entry name" value="RND_pump_MFP"/>
</dbReference>
<dbReference type="Proteomes" id="UP000190092">
    <property type="component" value="Unassembled WGS sequence"/>
</dbReference>
<dbReference type="GO" id="GO:0022857">
    <property type="term" value="F:transmembrane transporter activity"/>
    <property type="evidence" value="ECO:0007669"/>
    <property type="project" value="InterPro"/>
</dbReference>
<dbReference type="Gene3D" id="2.40.420.20">
    <property type="match status" value="1"/>
</dbReference>
<dbReference type="PROSITE" id="PS51257">
    <property type="entry name" value="PROKAR_LIPOPROTEIN"/>
    <property type="match status" value="1"/>
</dbReference>
<evidence type="ECO:0000256" key="4">
    <source>
        <dbReference type="SAM" id="MobiDB-lite"/>
    </source>
</evidence>
<feature type="domain" description="Multidrug resistance protein MdtA-like beta-barrel" evidence="6">
    <location>
        <begin position="216"/>
        <end position="309"/>
    </location>
</feature>
<evidence type="ECO:0000313" key="9">
    <source>
        <dbReference type="Proteomes" id="UP000190092"/>
    </source>
</evidence>
<dbReference type="Gene3D" id="2.40.50.100">
    <property type="match status" value="1"/>
</dbReference>
<feature type="coiled-coil region" evidence="3">
    <location>
        <begin position="103"/>
        <end position="132"/>
    </location>
</feature>
<dbReference type="Gene3D" id="2.40.30.170">
    <property type="match status" value="1"/>
</dbReference>
<evidence type="ECO:0000256" key="3">
    <source>
        <dbReference type="SAM" id="Coils"/>
    </source>
</evidence>
<dbReference type="Pfam" id="PF25944">
    <property type="entry name" value="Beta-barrel_RND"/>
    <property type="match status" value="1"/>
</dbReference>
<feature type="domain" description="Multidrug resistance protein MdtA-like barrel-sandwich hybrid" evidence="5">
    <location>
        <begin position="71"/>
        <end position="211"/>
    </location>
</feature>
<dbReference type="Pfam" id="PF25917">
    <property type="entry name" value="BSH_RND"/>
    <property type="match status" value="1"/>
</dbReference>
<proteinExistence type="inferred from homology"/>
<dbReference type="GO" id="GO:0046677">
    <property type="term" value="P:response to antibiotic"/>
    <property type="evidence" value="ECO:0007669"/>
    <property type="project" value="TreeGrafter"/>
</dbReference>
<evidence type="ECO:0000259" key="7">
    <source>
        <dbReference type="Pfam" id="PF25967"/>
    </source>
</evidence>
<dbReference type="FunFam" id="2.40.420.20:FF:000001">
    <property type="entry name" value="Efflux RND transporter periplasmic adaptor subunit"/>
    <property type="match status" value="1"/>
</dbReference>
<feature type="compositionally biased region" description="Polar residues" evidence="4">
    <location>
        <begin position="401"/>
        <end position="412"/>
    </location>
</feature>
<sequence length="412" mass="43936">MTRTWYGSRAALGRLAVLASLAGGALLLSGCNDKNKFAAPPPSKVTVAAPTQAPVTLYAEFTGKTAASLAVDLEARVQGYLTAIGYRDGDAVKKGAELFEIEKDQYRDQVALQKAQLAIAQAKEANAKVQYERQLAMGQKEAASQRSVDDMRTAFDEAKGQVAADQANLDLADLTYSYASVRAPFDGVVTRHLVDVGSLVGSSGPTKLATILQVDPLYVYFNMTEQQQIDMREALAAQGKTLRDVRESRVEPPVEVALGRDETFKYAGKIDYIAPQLDGATGSLQMRASLPNKTVELIPGQFVRVRVPTGKIEKALLVNDTAVRSNQAGSYVMVVGKDNVVEQRYVTTGPVRGQLRVITKGLNADDQVVIGSIQRAIAGKKVAPVNGAMAAVPEDPAPATGSPNLNAKSSTP</sequence>